<accession>A0AA42C4M7</accession>
<keyword evidence="2" id="KW-1185">Reference proteome</keyword>
<dbReference type="RefSeq" id="WP_282590547.1">
    <property type="nucleotide sequence ID" value="NZ_JAPAAF010000004.1"/>
</dbReference>
<evidence type="ECO:0000313" key="1">
    <source>
        <dbReference type="EMBL" id="MCW0481938.1"/>
    </source>
</evidence>
<evidence type="ECO:0008006" key="3">
    <source>
        <dbReference type="Google" id="ProtNLM"/>
    </source>
</evidence>
<reference evidence="1" key="1">
    <citation type="submission" date="2022-10" db="EMBL/GenBank/DDBJ databases">
        <title>Gaoshiqiia sediminis gen. nov., sp. nov., isolated from coastal sediment.</title>
        <authorList>
            <person name="Yu W.X."/>
            <person name="Mu D.S."/>
            <person name="Du J.Z."/>
            <person name="Liang Y.Q."/>
        </authorList>
    </citation>
    <scope>NUCLEOTIDE SEQUENCE</scope>
    <source>
        <strain evidence="1">A06</strain>
    </source>
</reference>
<organism evidence="1 2">
    <name type="scientific">Gaoshiqia sediminis</name>
    <dbReference type="NCBI Taxonomy" id="2986998"/>
    <lineage>
        <taxon>Bacteria</taxon>
        <taxon>Pseudomonadati</taxon>
        <taxon>Bacteroidota</taxon>
        <taxon>Bacteroidia</taxon>
        <taxon>Marinilabiliales</taxon>
        <taxon>Prolixibacteraceae</taxon>
        <taxon>Gaoshiqia</taxon>
    </lineage>
</organism>
<comment type="caution">
    <text evidence="1">The sequence shown here is derived from an EMBL/GenBank/DDBJ whole genome shotgun (WGS) entry which is preliminary data.</text>
</comment>
<name>A0AA42C4M7_9BACT</name>
<dbReference type="Gene3D" id="3.40.50.300">
    <property type="entry name" value="P-loop containing nucleotide triphosphate hydrolases"/>
    <property type="match status" value="1"/>
</dbReference>
<dbReference type="InterPro" id="IPR027417">
    <property type="entry name" value="P-loop_NTPase"/>
</dbReference>
<dbReference type="EMBL" id="JAPAAF010000004">
    <property type="protein sequence ID" value="MCW0481938.1"/>
    <property type="molecule type" value="Genomic_DNA"/>
</dbReference>
<dbReference type="SUPFAM" id="SSF52540">
    <property type="entry name" value="P-loop containing nucleoside triphosphate hydrolases"/>
    <property type="match status" value="1"/>
</dbReference>
<dbReference type="Proteomes" id="UP001163821">
    <property type="component" value="Unassembled WGS sequence"/>
</dbReference>
<dbReference type="AlphaFoldDB" id="A0AA42C4M7"/>
<sequence>MGEEIIEILKEDIQNKFGKEIRYGKDCNELSEVILVNTKRQVSTSTLKRFFGIIDSPFKPSRYTLDTLAIFLGFNDWHAYLNCFDETKHHSHQPTTWELLKKRVQLVTDNSLRSLKLKTGYHHPDNFLFRDFLKKRIDSFVEAPETATMLVAPDGYGKSSCLIKLVENYFCAPDSPYKNDIVCLIDGGIFFSLYSSNSLIELLHQFVEFDVQKSLGHYFSQNPQQLQGRIWIIIDDVDEIFFEKEKYYQLAENLMRLILYNRENNWYKLILTCRPENLDIFNHLIQKHPLFKSCWFGVNFGGDKMIESINIPLYRKKEIKSLLKSSHIQPSYDFLNFHNNGLMDMMHYPTLLTSFIGKFNDSGNLSEIELLNRFVSKKLFTYPLREEKLQLVENFINLCNSGLNSVSVRKDDLLDNKELMGAYRELISQGIIYEYIIPEGFWDQHIYVRFSQNMVLEFILINKWMKNRKPDLTLLQEINEFYSSNTQLQCRLMQLFVKFLFHEKNYELIKQLHTRMETSIDFPYQSSRQLPACITSMAAEIRRLVRNDKQAQKTLIPWFAQSKLGQLLYFQETFDMDDLMEYSDENLEVYLKHTGTSSARAFVYYLRFMQGLFALDENKCLTEYKNTQQLDCSDFEVPLFAGYYFAVRVLYQSIFEDKTDPAILDEVLSYSNRLLNQEVSSLSSFPQFEISVVYRYDLCDKFDEVLQLVRFIEDHYDLNPANSNCFTQLYQLCHARALLHTGEEEKALHIYKNMDPIRFPFHMKNYLQLNADLIRADFLFYRKKTKKLRKLVEEMKSLSTILKFDYFYKRAELIEQKISAAPDLRHQD</sequence>
<gene>
    <name evidence="1" type="ORF">N2K84_04290</name>
</gene>
<proteinExistence type="predicted"/>
<protein>
    <recommendedName>
        <fullName evidence="3">NACHT domain-containing protein</fullName>
    </recommendedName>
</protein>
<evidence type="ECO:0000313" key="2">
    <source>
        <dbReference type="Proteomes" id="UP001163821"/>
    </source>
</evidence>